<evidence type="ECO:0000259" key="1">
    <source>
        <dbReference type="Pfam" id="PF18382"/>
    </source>
</evidence>
<keyword evidence="3" id="KW-1185">Reference proteome</keyword>
<accession>A0ABD6END4</accession>
<dbReference type="InterPro" id="IPR041387">
    <property type="entry name" value="FHOD1_GBD_N"/>
</dbReference>
<dbReference type="PANTHER" id="PTHR45920:SF4">
    <property type="entry name" value="FORMIN HOMOLOGY 2 DOMAIN CONTAINING, ISOFORM I"/>
    <property type="match status" value="1"/>
</dbReference>
<evidence type="ECO:0000313" key="2">
    <source>
        <dbReference type="EMBL" id="MFH4981473.1"/>
    </source>
</evidence>
<name>A0ABD6END4_9BILA</name>
<dbReference type="InterPro" id="IPR011989">
    <property type="entry name" value="ARM-like"/>
</dbReference>
<dbReference type="PANTHER" id="PTHR45920">
    <property type="entry name" value="FORMIN HOMOLOGY 2 DOMAIN CONTAINING, ISOFORM I"/>
    <property type="match status" value="1"/>
</dbReference>
<feature type="domain" description="FHOD1 N-terminal GTPase-binding" evidence="1">
    <location>
        <begin position="8"/>
        <end position="99"/>
    </location>
</feature>
<protein>
    <recommendedName>
        <fullName evidence="1">FHOD1 N-terminal GTPase-binding domain-containing protein</fullName>
    </recommendedName>
</protein>
<organism evidence="2 3">
    <name type="scientific">Gnathostoma spinigerum</name>
    <dbReference type="NCBI Taxonomy" id="75299"/>
    <lineage>
        <taxon>Eukaryota</taxon>
        <taxon>Metazoa</taxon>
        <taxon>Ecdysozoa</taxon>
        <taxon>Nematoda</taxon>
        <taxon>Chromadorea</taxon>
        <taxon>Rhabditida</taxon>
        <taxon>Spirurina</taxon>
        <taxon>Gnathostomatomorpha</taxon>
        <taxon>Gnathostomatoidea</taxon>
        <taxon>Gnathostomatidae</taxon>
        <taxon>Gnathostoma</taxon>
    </lineage>
</organism>
<dbReference type="Gene3D" id="1.25.10.10">
    <property type="entry name" value="Leucine-rich Repeat Variant"/>
    <property type="match status" value="1"/>
</dbReference>
<comment type="caution">
    <text evidence="2">The sequence shown here is derived from an EMBL/GenBank/DDBJ whole genome shotgun (WGS) entry which is preliminary data.</text>
</comment>
<reference evidence="2 3" key="1">
    <citation type="submission" date="2024-08" db="EMBL/GenBank/DDBJ databases">
        <title>Gnathostoma spinigerum genome.</title>
        <authorList>
            <person name="Gonzalez-Bertolin B."/>
            <person name="Monzon S."/>
            <person name="Zaballos A."/>
            <person name="Jimenez P."/>
            <person name="Dekumyoy P."/>
            <person name="Varona S."/>
            <person name="Cuesta I."/>
            <person name="Sumanam S."/>
            <person name="Adisakwattana P."/>
            <person name="Gasser R.B."/>
            <person name="Hernandez-Gonzalez A."/>
            <person name="Young N.D."/>
            <person name="Perteguer M.J."/>
        </authorList>
    </citation>
    <scope>NUCLEOTIDE SEQUENCE [LARGE SCALE GENOMIC DNA]</scope>
    <source>
        <strain evidence="2">AL3</strain>
        <tissue evidence="2">Liver</tissue>
    </source>
</reference>
<proteinExistence type="predicted"/>
<dbReference type="Proteomes" id="UP001608902">
    <property type="component" value="Unassembled WGS sequence"/>
</dbReference>
<gene>
    <name evidence="2" type="ORF">AB6A40_008182</name>
</gene>
<dbReference type="Pfam" id="PF18382">
    <property type="entry name" value="Formin_GBD_N"/>
    <property type="match status" value="1"/>
</dbReference>
<evidence type="ECO:0000313" key="3">
    <source>
        <dbReference type="Proteomes" id="UP001608902"/>
    </source>
</evidence>
<dbReference type="EMBL" id="JBGFUD010007281">
    <property type="protein sequence ID" value="MFH4981473.1"/>
    <property type="molecule type" value="Genomic_DNA"/>
</dbReference>
<sequence>MSDDRLVIRVQYLADSDPFANTDNSNLEPIRAVTFKFSLTTPVVDQIPDVIRTLRAPHKATDSVLQIYLFENDKGRYAQCIDSDMSLIDQEDELRILKDESLVFYSVYEMISYFRLFSIK</sequence>
<dbReference type="AlphaFoldDB" id="A0ABD6END4"/>